<feature type="region of interest" description="Disordered" evidence="10">
    <location>
        <begin position="442"/>
        <end position="477"/>
    </location>
</feature>
<dbReference type="RefSeq" id="WP_028490473.1">
    <property type="nucleotide sequence ID" value="NZ_CP133218.1"/>
</dbReference>
<feature type="domain" description="Helicase ATP-binding" evidence="11">
    <location>
        <begin position="40"/>
        <end position="211"/>
    </location>
</feature>
<reference evidence="14 15" key="1">
    <citation type="submission" date="2023-08" db="EMBL/GenBank/DDBJ databases">
        <title>New molecular markers tilS and rpoB for phylogenetic and monitoring studies of the genus Thiothrix biodiversity.</title>
        <authorList>
            <person name="Ravin N.V."/>
            <person name="Smolyakov D."/>
            <person name="Markov N.D."/>
            <person name="Beletsky A.V."/>
            <person name="Mardanov A.V."/>
            <person name="Rudenko T.S."/>
            <person name="Grabovich M.Y."/>
        </authorList>
    </citation>
    <scope>NUCLEOTIDE SEQUENCE [LARGE SCALE GENOMIC DNA]</scope>
    <source>
        <strain evidence="14 15">MK1</strain>
    </source>
</reference>
<comment type="catalytic activity">
    <reaction evidence="8">
        <text>ATP + H2O = ADP + phosphate + H(+)</text>
        <dbReference type="Rhea" id="RHEA:13065"/>
        <dbReference type="ChEBI" id="CHEBI:15377"/>
        <dbReference type="ChEBI" id="CHEBI:15378"/>
        <dbReference type="ChEBI" id="CHEBI:30616"/>
        <dbReference type="ChEBI" id="CHEBI:43474"/>
        <dbReference type="ChEBI" id="CHEBI:456216"/>
        <dbReference type="EC" id="3.6.4.13"/>
    </reaction>
</comment>
<evidence type="ECO:0000256" key="3">
    <source>
        <dbReference type="ARBA" id="ARBA00022801"/>
    </source>
</evidence>
<dbReference type="HAMAP" id="MF_00964">
    <property type="entry name" value="DEAD_helicase_DeaD"/>
    <property type="match status" value="1"/>
</dbReference>
<dbReference type="InterPro" id="IPR001650">
    <property type="entry name" value="Helicase_C-like"/>
</dbReference>
<dbReference type="PROSITE" id="PS51194">
    <property type="entry name" value="HELICASE_CTER"/>
    <property type="match status" value="1"/>
</dbReference>
<comment type="subcellular location">
    <subcellularLocation>
        <location evidence="8">Cytoplasm</location>
    </subcellularLocation>
</comment>
<keyword evidence="2 8" id="KW-0547">Nucleotide-binding</keyword>
<feature type="region of interest" description="Disordered" evidence="10">
    <location>
        <begin position="558"/>
        <end position="675"/>
    </location>
</feature>
<dbReference type="GO" id="GO:0005524">
    <property type="term" value="F:ATP binding"/>
    <property type="evidence" value="ECO:0007669"/>
    <property type="project" value="UniProtKB-KW"/>
</dbReference>
<evidence type="ECO:0000256" key="1">
    <source>
        <dbReference type="ARBA" id="ARBA00022490"/>
    </source>
</evidence>
<evidence type="ECO:0000313" key="15">
    <source>
        <dbReference type="Proteomes" id="UP001236657"/>
    </source>
</evidence>
<dbReference type="SMART" id="SM00490">
    <property type="entry name" value="HELICc"/>
    <property type="match status" value="1"/>
</dbReference>
<evidence type="ECO:0000256" key="2">
    <source>
        <dbReference type="ARBA" id="ARBA00022741"/>
    </source>
</evidence>
<keyword evidence="3 8" id="KW-0378">Hydrolase</keyword>
<keyword evidence="6 8" id="KW-0694">RNA-binding</keyword>
<dbReference type="InterPro" id="IPR027417">
    <property type="entry name" value="P-loop_NTPase"/>
</dbReference>
<dbReference type="Gene3D" id="3.40.50.300">
    <property type="entry name" value="P-loop containing nucleotide triphosphate hydrolases"/>
    <property type="match status" value="2"/>
</dbReference>
<dbReference type="InterPro" id="IPR005580">
    <property type="entry name" value="DbpA/CsdA_RNA-bd_dom"/>
</dbReference>
<evidence type="ECO:0000313" key="14">
    <source>
        <dbReference type="EMBL" id="WML89528.1"/>
    </source>
</evidence>
<dbReference type="Pfam" id="PF03880">
    <property type="entry name" value="DbpA"/>
    <property type="match status" value="1"/>
</dbReference>
<dbReference type="EMBL" id="CP133218">
    <property type="protein sequence ID" value="WML89528.1"/>
    <property type="molecule type" value="Genomic_DNA"/>
</dbReference>
<dbReference type="GO" id="GO:0004386">
    <property type="term" value="F:helicase activity"/>
    <property type="evidence" value="ECO:0007669"/>
    <property type="project" value="UniProtKB-KW"/>
</dbReference>
<dbReference type="CDD" id="cd00268">
    <property type="entry name" value="DEADc"/>
    <property type="match status" value="1"/>
</dbReference>
<dbReference type="Proteomes" id="UP001236657">
    <property type="component" value="Chromosome"/>
</dbReference>
<feature type="compositionally biased region" description="Basic and acidic residues" evidence="10">
    <location>
        <begin position="581"/>
        <end position="651"/>
    </location>
</feature>
<gene>
    <name evidence="8" type="primary">deaD</name>
    <name evidence="8" type="synonym">csdA</name>
    <name evidence="14" type="ORF">RCF98_11155</name>
</gene>
<dbReference type="InterPro" id="IPR044742">
    <property type="entry name" value="DEAD/DEAH_RhlB"/>
</dbReference>
<feature type="compositionally biased region" description="Basic and acidic residues" evidence="10">
    <location>
        <begin position="453"/>
        <end position="462"/>
    </location>
</feature>
<comment type="function">
    <text evidence="8">DEAD-box RNA helicase involved in various cellular processes at low temperature, including ribosome biogenesis, mRNA degradation and translation initiation.</text>
</comment>
<dbReference type="Pfam" id="PF25399">
    <property type="entry name" value="DeaD_dimer"/>
    <property type="match status" value="1"/>
</dbReference>
<accession>A0ABY9MLL3</accession>
<dbReference type="PANTHER" id="PTHR47963:SF8">
    <property type="entry name" value="ATP-DEPENDENT RNA HELICASE DEAD"/>
    <property type="match status" value="1"/>
</dbReference>
<evidence type="ECO:0000256" key="10">
    <source>
        <dbReference type="SAM" id="MobiDB-lite"/>
    </source>
</evidence>
<keyword evidence="1 8" id="KW-0963">Cytoplasm</keyword>
<dbReference type="Pfam" id="PF00271">
    <property type="entry name" value="Helicase_C"/>
    <property type="match status" value="1"/>
</dbReference>
<sequence length="675" mass="74404">MSSETNTMPAFAEFGLAAPVLQAVLDLGYETPSAIQAETIPYLLEGRDVLGQAQTGTGKTAAFALPLLSRLDMSKTGPQILVLAPTRELAIQVAEAFQKYAGKLPGFHVMPIYGGQDYRTQFRQLERGVQVVVGTPGRVMDHLRRGSLKLDGLQALVLDEADEMLRMGFVDDIEWIMEQTPPTRQIALFSATMPPAIHRIAQSYLTDPAEVKIKVKTTTADTIRQRYWMVSGLHKLDALTRILEAEPFEAVILFVRTKNETVELADKLQARGYNAIALNGDIAQNVRERTIDQLKKGKIDILVATDVAARGLDVERISHVINYDIPTDTESYVHRIGRTGRAGRSGEAILFVSPRERHLLRNIERATRKPIDLMELPSTETINNLRIAQFSQRITDTLAEEGLDFFSQLLEGYEREHDVPAIEIAAALAKLLQGDSPLLLEEKRNHPAYNPNAERERDQDRSGKRKSNAANSAFSSDEDTIPMERFRIAVGRTHGVKPGNIVGAIANEAGLDSRYIGYIEIQDDCSLVDLPAGMPKDILHELRTARVAGQMLNIEPAGEAAADYSPNRSSGGGGGGSRGGQRRDDRRPPQRRDGPPPSRRDGPPPRRDGAPRSGERPDRRPRSEKERAPFAAGEKPRFADDKPKFGGDKPPARKPAIKKAAAPNKDKGKPKRPAP</sequence>
<feature type="short sequence motif" description="Q motif" evidence="9">
    <location>
        <begin position="9"/>
        <end position="37"/>
    </location>
</feature>
<dbReference type="PROSITE" id="PS00039">
    <property type="entry name" value="DEAD_ATP_HELICASE"/>
    <property type="match status" value="1"/>
</dbReference>
<dbReference type="CDD" id="cd18787">
    <property type="entry name" value="SF2_C_DEAD"/>
    <property type="match status" value="1"/>
</dbReference>
<evidence type="ECO:0000256" key="5">
    <source>
        <dbReference type="ARBA" id="ARBA00022840"/>
    </source>
</evidence>
<protein>
    <recommendedName>
        <fullName evidence="8">ATP-dependent RNA helicase DeaD</fullName>
        <ecNumber evidence="8">3.6.4.13</ecNumber>
    </recommendedName>
    <alternativeName>
        <fullName evidence="8">Cold-shock DEAD box protein A</fullName>
    </alternativeName>
</protein>
<dbReference type="InterPro" id="IPR014001">
    <property type="entry name" value="Helicase_ATP-bd"/>
</dbReference>
<keyword evidence="7 8" id="KW-0346">Stress response</keyword>
<dbReference type="InterPro" id="IPR014014">
    <property type="entry name" value="RNA_helicase_DEAD_Q_motif"/>
</dbReference>
<dbReference type="InterPro" id="IPR000629">
    <property type="entry name" value="RNA-helicase_DEAD-box_CS"/>
</dbReference>
<dbReference type="PANTHER" id="PTHR47963">
    <property type="entry name" value="DEAD-BOX ATP-DEPENDENT RNA HELICASE 47, MITOCHONDRIAL"/>
    <property type="match status" value="1"/>
</dbReference>
<comment type="similarity">
    <text evidence="8">Belongs to the DEAD box helicase family. DeaD/CsdA subfamily.</text>
</comment>
<dbReference type="InterPro" id="IPR034415">
    <property type="entry name" value="CsdA_RRM"/>
</dbReference>
<proteinExistence type="inferred from homology"/>
<dbReference type="InterPro" id="IPR050547">
    <property type="entry name" value="DEAD_box_RNA_helicases"/>
</dbReference>
<evidence type="ECO:0000256" key="6">
    <source>
        <dbReference type="ARBA" id="ARBA00022884"/>
    </source>
</evidence>
<dbReference type="InterPro" id="IPR012677">
    <property type="entry name" value="Nucleotide-bd_a/b_plait_sf"/>
</dbReference>
<evidence type="ECO:0000256" key="4">
    <source>
        <dbReference type="ARBA" id="ARBA00022806"/>
    </source>
</evidence>
<dbReference type="SUPFAM" id="SSF52540">
    <property type="entry name" value="P-loop containing nucleoside triphosphate hydrolases"/>
    <property type="match status" value="1"/>
</dbReference>
<evidence type="ECO:0000259" key="11">
    <source>
        <dbReference type="PROSITE" id="PS51192"/>
    </source>
</evidence>
<keyword evidence="5 8" id="KW-0067">ATP-binding</keyword>
<evidence type="ECO:0000256" key="7">
    <source>
        <dbReference type="ARBA" id="ARBA00023016"/>
    </source>
</evidence>
<dbReference type="CDD" id="cd12499">
    <property type="entry name" value="RRM_EcCsdA_like"/>
    <property type="match status" value="1"/>
</dbReference>
<dbReference type="InterPro" id="IPR057325">
    <property type="entry name" value="DeaD_dimer"/>
</dbReference>
<dbReference type="EC" id="3.6.4.13" evidence="8"/>
<feature type="domain" description="Helicase C-terminal" evidence="12">
    <location>
        <begin position="235"/>
        <end position="382"/>
    </location>
</feature>
<feature type="domain" description="DEAD-box RNA helicase Q" evidence="13">
    <location>
        <begin position="9"/>
        <end position="37"/>
    </location>
</feature>
<dbReference type="Pfam" id="PF00270">
    <property type="entry name" value="DEAD"/>
    <property type="match status" value="1"/>
</dbReference>
<organism evidence="14 15">
    <name type="scientific">Thiothrix lacustris</name>
    <dbReference type="NCBI Taxonomy" id="525917"/>
    <lineage>
        <taxon>Bacteria</taxon>
        <taxon>Pseudomonadati</taxon>
        <taxon>Pseudomonadota</taxon>
        <taxon>Gammaproteobacteria</taxon>
        <taxon>Thiotrichales</taxon>
        <taxon>Thiotrichaceae</taxon>
        <taxon>Thiothrix</taxon>
    </lineage>
</organism>
<evidence type="ECO:0000259" key="12">
    <source>
        <dbReference type="PROSITE" id="PS51194"/>
    </source>
</evidence>
<dbReference type="InterPro" id="IPR028618">
    <property type="entry name" value="DEAD_helicase_DeaD"/>
</dbReference>
<dbReference type="SMART" id="SM00487">
    <property type="entry name" value="DEXDc"/>
    <property type="match status" value="1"/>
</dbReference>
<keyword evidence="15" id="KW-1185">Reference proteome</keyword>
<dbReference type="PROSITE" id="PS51192">
    <property type="entry name" value="HELICASE_ATP_BIND_1"/>
    <property type="match status" value="1"/>
</dbReference>
<evidence type="ECO:0000256" key="9">
    <source>
        <dbReference type="PROSITE-ProRule" id="PRU00552"/>
    </source>
</evidence>
<dbReference type="InterPro" id="IPR011545">
    <property type="entry name" value="DEAD/DEAH_box_helicase_dom"/>
</dbReference>
<evidence type="ECO:0000259" key="13">
    <source>
        <dbReference type="PROSITE" id="PS51195"/>
    </source>
</evidence>
<keyword evidence="4 8" id="KW-0347">Helicase</keyword>
<dbReference type="PROSITE" id="PS51195">
    <property type="entry name" value="Q_MOTIF"/>
    <property type="match status" value="1"/>
</dbReference>
<feature type="compositionally biased region" description="Gly residues" evidence="10">
    <location>
        <begin position="570"/>
        <end position="579"/>
    </location>
</feature>
<name>A0ABY9MLL3_9GAMM</name>
<dbReference type="Gene3D" id="3.30.70.330">
    <property type="match status" value="1"/>
</dbReference>
<evidence type="ECO:0000256" key="8">
    <source>
        <dbReference type="HAMAP-Rule" id="MF_00964"/>
    </source>
</evidence>